<dbReference type="InterPro" id="IPR011856">
    <property type="entry name" value="tRNA_endonuc-like_dom_sf"/>
</dbReference>
<name>A0A1E7RDU1_9GAMM</name>
<proteinExistence type="predicted"/>
<evidence type="ECO:0000313" key="2">
    <source>
        <dbReference type="Proteomes" id="UP000185895"/>
    </source>
</evidence>
<keyword evidence="2" id="KW-1185">Reference proteome</keyword>
<evidence type="ECO:0000313" key="1">
    <source>
        <dbReference type="EMBL" id="OEY97335.1"/>
    </source>
</evidence>
<dbReference type="AlphaFoldDB" id="A0A1E7RDU1"/>
<gene>
    <name evidence="1" type="ORF">BJI46_10650</name>
</gene>
<dbReference type="Gene3D" id="3.40.1350.10">
    <property type="match status" value="1"/>
</dbReference>
<protein>
    <recommendedName>
        <fullName evidence="3">PD(D/E)XK endonuclease domain-containing protein</fullName>
    </recommendedName>
</protein>
<accession>A0A1E7RDU1</accession>
<comment type="caution">
    <text evidence="1">The sequence shown here is derived from an EMBL/GenBank/DDBJ whole genome shotgun (WGS) entry which is preliminary data.</text>
</comment>
<dbReference type="RefSeq" id="WP_070069262.1">
    <property type="nucleotide sequence ID" value="NZ_MKKK01000011.1"/>
</dbReference>
<organism evidence="1 2">
    <name type="scientific">Acinetobacter qingfengensis</name>
    <dbReference type="NCBI Taxonomy" id="1262585"/>
    <lineage>
        <taxon>Bacteria</taxon>
        <taxon>Pseudomonadati</taxon>
        <taxon>Pseudomonadota</taxon>
        <taxon>Gammaproteobacteria</taxon>
        <taxon>Moraxellales</taxon>
        <taxon>Moraxellaceae</taxon>
        <taxon>Acinetobacter</taxon>
    </lineage>
</organism>
<sequence length="131" mass="15396">MPVRKTVLKEQTLIQYKNHSYEYLLLSWLLMGGWEASKPSIDLGLKTDVQISDGRTLYRIQVKSLDCVDENILVENKWKDADIDFVVYFSKNADWGYIAPAFKEKRKQLKSSNHIRFHQHPKCFLEAFSKI</sequence>
<dbReference type="OrthoDB" id="282784at2"/>
<dbReference type="GO" id="GO:0003676">
    <property type="term" value="F:nucleic acid binding"/>
    <property type="evidence" value="ECO:0007669"/>
    <property type="project" value="InterPro"/>
</dbReference>
<dbReference type="Proteomes" id="UP000185895">
    <property type="component" value="Unassembled WGS sequence"/>
</dbReference>
<dbReference type="EMBL" id="MKKK01000011">
    <property type="protein sequence ID" value="OEY97335.1"/>
    <property type="molecule type" value="Genomic_DNA"/>
</dbReference>
<evidence type="ECO:0008006" key="3">
    <source>
        <dbReference type="Google" id="ProtNLM"/>
    </source>
</evidence>
<reference evidence="1 2" key="1">
    <citation type="submission" date="2016-09" db="EMBL/GenBank/DDBJ databases">
        <authorList>
            <person name="Capua I."/>
            <person name="De Benedictis P."/>
            <person name="Joannis T."/>
            <person name="Lombin L.H."/>
            <person name="Cattoli G."/>
        </authorList>
    </citation>
    <scope>NUCLEOTIDE SEQUENCE [LARGE SCALE GENOMIC DNA]</scope>
    <source>
        <strain evidence="1 2">ANC 4671</strain>
    </source>
</reference>